<proteinExistence type="predicted"/>
<dbReference type="RefSeq" id="WP_209456863.1">
    <property type="nucleotide sequence ID" value="NZ_BAAACS010000012.1"/>
</dbReference>
<dbReference type="GO" id="GO:0003677">
    <property type="term" value="F:DNA binding"/>
    <property type="evidence" value="ECO:0007669"/>
    <property type="project" value="UniProtKB-KW"/>
</dbReference>
<accession>A0ABS4EBW1</accession>
<dbReference type="EMBL" id="JAGGJX010000003">
    <property type="protein sequence ID" value="MBP1855420.1"/>
    <property type="molecule type" value="Genomic_DNA"/>
</dbReference>
<dbReference type="Gene3D" id="2.130.10.10">
    <property type="entry name" value="YVTN repeat-like/Quinoprotein amine dehydrogenase"/>
    <property type="match status" value="1"/>
</dbReference>
<comment type="caution">
    <text evidence="1">The sequence shown here is derived from an EMBL/GenBank/DDBJ whole genome shotgun (WGS) entry which is preliminary data.</text>
</comment>
<evidence type="ECO:0000313" key="2">
    <source>
        <dbReference type="Proteomes" id="UP000767291"/>
    </source>
</evidence>
<dbReference type="SUPFAM" id="SSF50969">
    <property type="entry name" value="YVTN repeat-like/Quinoprotein amine dehydrogenase"/>
    <property type="match status" value="1"/>
</dbReference>
<protein>
    <submittedName>
        <fullName evidence="1">Bifunctional DNA-binding transcriptional regulator/antitoxin component of YhaV-PrlF toxin-antitoxin module</fullName>
    </submittedName>
</protein>
<gene>
    <name evidence="1" type="ORF">J2Z43_001815</name>
</gene>
<name>A0ABS4EBW1_9FIRM</name>
<organism evidence="1 2">
    <name type="scientific">Metaclostridioides mangenotii</name>
    <dbReference type="NCBI Taxonomy" id="1540"/>
    <lineage>
        <taxon>Bacteria</taxon>
        <taxon>Bacillati</taxon>
        <taxon>Bacillota</taxon>
        <taxon>Clostridia</taxon>
        <taxon>Peptostreptococcales</taxon>
        <taxon>Peptostreptococcaceae</taxon>
        <taxon>Metaclostridioides</taxon>
    </lineage>
</organism>
<evidence type="ECO:0000313" key="1">
    <source>
        <dbReference type="EMBL" id="MBP1855420.1"/>
    </source>
</evidence>
<dbReference type="Proteomes" id="UP000767291">
    <property type="component" value="Unassembled WGS sequence"/>
</dbReference>
<sequence>MKHTEKLGLKQPDPTDFYNVEDSNFNMDKIDSEITILKDGIEETKEKVDNIELTGNKVTIADAENNFTSVNVEGALQELANKDKELTNKDKALDTKIDTTKSALETAIANNKAEVDGEIANLKQSVSSGKQLIATAVTGKDVPTNGSDSFQKMADNIDSIIVRSPIAEDEIGVVQWEDSNYKGFKETSYNRITLPISEQKNTIKDLGFSVQRMNMDKERNSYCSPYSRYSADSILRKISINGTVLWQYKFNGWVERVVFDGNGHFITTGDASSETKTLVYKFTLNGDLVWVKEFPVTTIQAFTTDDEFNVYVGYFSHREGERLIKLDGNTGEEIKSIVITDGIYAMDYNVKQNMIAVAIGNSMSIYDKQLNLIKTAITSTNNQVIFHDDGSVTGSVSGSMSYFDSNLIRIWGYNFGANLHAVATNSLLDHFICANNEITRHDKFGLKLMTVSRSTNGNAVMLGENLVSCVTNNSYVFFLQDNFKVTENIVVKTIYDTI</sequence>
<reference evidence="1 2" key="1">
    <citation type="submission" date="2021-03" db="EMBL/GenBank/DDBJ databases">
        <title>Genomic Encyclopedia of Type Strains, Phase IV (KMG-IV): sequencing the most valuable type-strain genomes for metagenomic binning, comparative biology and taxonomic classification.</title>
        <authorList>
            <person name="Goeker M."/>
        </authorList>
    </citation>
    <scope>NUCLEOTIDE SEQUENCE [LARGE SCALE GENOMIC DNA]</scope>
    <source>
        <strain evidence="1 2">DSM 1289</strain>
    </source>
</reference>
<dbReference type="InterPro" id="IPR015943">
    <property type="entry name" value="WD40/YVTN_repeat-like_dom_sf"/>
</dbReference>
<dbReference type="InterPro" id="IPR011044">
    <property type="entry name" value="Quino_amine_DH_bsu"/>
</dbReference>
<keyword evidence="2" id="KW-1185">Reference proteome</keyword>
<keyword evidence="1" id="KW-0238">DNA-binding</keyword>